<dbReference type="InterPro" id="IPR051153">
    <property type="entry name" value="Yeast_CWMannoprotein_PIR"/>
</dbReference>
<evidence type="ECO:0000313" key="10">
    <source>
        <dbReference type="Proteomes" id="UP000012174"/>
    </source>
</evidence>
<dbReference type="eggNOG" id="ENOG502RKR1">
    <property type="taxonomic scope" value="Eukaryota"/>
</dbReference>
<evidence type="ECO:0000256" key="2">
    <source>
        <dbReference type="ARBA" id="ARBA00022512"/>
    </source>
</evidence>
<dbReference type="OrthoDB" id="5415592at2759"/>
<dbReference type="EMBL" id="KB707256">
    <property type="protein sequence ID" value="EMR63224.1"/>
    <property type="molecule type" value="Genomic_DNA"/>
</dbReference>
<comment type="similarity">
    <text evidence="5">Belongs to the PIR protein family.</text>
</comment>
<dbReference type="GO" id="GO:0009277">
    <property type="term" value="C:fungal-type cell wall"/>
    <property type="evidence" value="ECO:0007669"/>
    <property type="project" value="TreeGrafter"/>
</dbReference>
<reference evidence="10" key="1">
    <citation type="journal article" date="2013" name="Genome Announc.">
        <title>Draft genome sequence of the grapevine dieback fungus Eutypa lata UCR-EL1.</title>
        <authorList>
            <person name="Blanco-Ulate B."/>
            <person name="Rolshausen P.E."/>
            <person name="Cantu D."/>
        </authorList>
    </citation>
    <scope>NUCLEOTIDE SEQUENCE [LARGE SCALE GENOMIC DNA]</scope>
    <source>
        <strain evidence="10">UCR-EL1</strain>
    </source>
</reference>
<evidence type="ECO:0000256" key="7">
    <source>
        <dbReference type="SAM" id="SignalP"/>
    </source>
</evidence>
<evidence type="ECO:0000256" key="6">
    <source>
        <dbReference type="SAM" id="MobiDB-lite"/>
    </source>
</evidence>
<dbReference type="PANTHER" id="PTHR47254:SF1">
    <property type="entry name" value="CELL WALL MANNOPROTEIN CIS3-RELATED"/>
    <property type="match status" value="1"/>
</dbReference>
<feature type="chain" id="PRO_5004084700" evidence="7">
    <location>
        <begin position="18"/>
        <end position="357"/>
    </location>
</feature>
<dbReference type="KEGG" id="ela:UCREL1_9846"/>
<accession>M7SAN3</accession>
<feature type="domain" description="Cell wall mannoprotein PIR1-like C-terminal" evidence="8">
    <location>
        <begin position="78"/>
        <end position="151"/>
    </location>
</feature>
<feature type="compositionally biased region" description="Low complexity" evidence="6">
    <location>
        <begin position="277"/>
        <end position="328"/>
    </location>
</feature>
<keyword evidence="3" id="KW-0964">Secreted</keyword>
<sequence>MRFTFALASALLGVAFAAPQGVTDKLTPTGNAPAGCTGSFDGSFEITVTQAKEKRDVDLEKRAECGKNGILVLSLADGAVIDEQDRTGYIASNFQFQFDGPPQAGALFTSGFSLCEDSTLALGETTTFYQCLSGDFYNLYDRDWAEQCEPVSIVAIPCGGSDAVISDIGDGQIIATSVVETTIITALSDGQPQVITTSVDIPICQIGDGQVQVHTTPCASVTSIPTTTYIPISQSSDGQIINPTPPTVLPPAPSTPAPPVSTTEVPSTVPPVPLPSVAPSETPTVVVPPVSSESSTPVSSSPSSSEVPSSTSEVPSSPSETAPPVETSAPPASGSSRVTAGSVGALIMGFMIAFVCL</sequence>
<evidence type="ECO:0000259" key="8">
    <source>
        <dbReference type="Pfam" id="PF22799"/>
    </source>
</evidence>
<dbReference type="PANTHER" id="PTHR47254">
    <property type="entry name" value="CELL WALL MANNOPROTEIN CIS3-RELATED"/>
    <property type="match status" value="1"/>
</dbReference>
<evidence type="ECO:0000256" key="4">
    <source>
        <dbReference type="ARBA" id="ARBA00022729"/>
    </source>
</evidence>
<proteinExistence type="inferred from homology"/>
<comment type="subcellular location">
    <subcellularLocation>
        <location evidence="1">Secreted</location>
        <location evidence="1">Cell wall</location>
    </subcellularLocation>
</comment>
<dbReference type="Proteomes" id="UP000012174">
    <property type="component" value="Unassembled WGS sequence"/>
</dbReference>
<evidence type="ECO:0000256" key="1">
    <source>
        <dbReference type="ARBA" id="ARBA00004191"/>
    </source>
</evidence>
<dbReference type="OMA" id="IGDGQPQ"/>
<gene>
    <name evidence="9" type="ORF">UCREL1_9846</name>
</gene>
<organism evidence="9 10">
    <name type="scientific">Eutypa lata (strain UCR-EL1)</name>
    <name type="common">Grapevine dieback disease fungus</name>
    <name type="synonym">Eutypa armeniacae</name>
    <dbReference type="NCBI Taxonomy" id="1287681"/>
    <lineage>
        <taxon>Eukaryota</taxon>
        <taxon>Fungi</taxon>
        <taxon>Dikarya</taxon>
        <taxon>Ascomycota</taxon>
        <taxon>Pezizomycotina</taxon>
        <taxon>Sordariomycetes</taxon>
        <taxon>Xylariomycetidae</taxon>
        <taxon>Xylariales</taxon>
        <taxon>Diatrypaceae</taxon>
        <taxon>Eutypa</taxon>
    </lineage>
</organism>
<feature type="signal peptide" evidence="7">
    <location>
        <begin position="1"/>
        <end position="17"/>
    </location>
</feature>
<dbReference type="InterPro" id="IPR054508">
    <property type="entry name" value="PIR1-like_C"/>
</dbReference>
<evidence type="ECO:0000256" key="5">
    <source>
        <dbReference type="ARBA" id="ARBA00038219"/>
    </source>
</evidence>
<dbReference type="GO" id="GO:0031505">
    <property type="term" value="P:fungal-type cell wall organization"/>
    <property type="evidence" value="ECO:0007669"/>
    <property type="project" value="TreeGrafter"/>
</dbReference>
<feature type="region of interest" description="Disordered" evidence="6">
    <location>
        <begin position="232"/>
        <end position="337"/>
    </location>
</feature>
<keyword evidence="4 7" id="KW-0732">Signal</keyword>
<dbReference type="AlphaFoldDB" id="M7SAN3"/>
<protein>
    <submittedName>
        <fullName evidence="9">Putative covalently-linked cell wall protein</fullName>
    </submittedName>
</protein>
<dbReference type="Pfam" id="PF22799">
    <property type="entry name" value="PIR1-like_C"/>
    <property type="match status" value="1"/>
</dbReference>
<evidence type="ECO:0000313" key="9">
    <source>
        <dbReference type="EMBL" id="EMR63224.1"/>
    </source>
</evidence>
<dbReference type="HOGENOM" id="CLU_049782_1_0_1"/>
<keyword evidence="2" id="KW-0134">Cell wall</keyword>
<feature type="compositionally biased region" description="Pro residues" evidence="6">
    <location>
        <begin position="243"/>
        <end position="259"/>
    </location>
</feature>
<name>M7SAN3_EUTLA</name>
<dbReference type="GO" id="GO:0005199">
    <property type="term" value="F:structural constituent of cell wall"/>
    <property type="evidence" value="ECO:0007669"/>
    <property type="project" value="TreeGrafter"/>
</dbReference>
<evidence type="ECO:0000256" key="3">
    <source>
        <dbReference type="ARBA" id="ARBA00022525"/>
    </source>
</evidence>
<keyword evidence="10" id="KW-1185">Reference proteome</keyword>